<sequence>MKKIICLGLVLSGFLGFSQQREKGTIEVAPIVGSAASIYYTRDKLSKDPEPISSVNFGVNGDYYFNNRWSLRSGLLFQRMGSEYDLTAIGGEMTKDKLDYLTLPANANWHFGKTRKWNLNFGPSFGFLLSAKSNDRDIKKHLSSFQLGLNFGVGYKFEIKENIGILVDYQGMGGLTEVTNEGADIKFGNVHSSFNLGCVIRL</sequence>
<evidence type="ECO:0000313" key="2">
    <source>
        <dbReference type="EMBL" id="KGO95806.1"/>
    </source>
</evidence>
<dbReference type="RefSeq" id="WP_023574840.1">
    <property type="nucleotide sequence ID" value="NZ_AVCS01000028.1"/>
</dbReference>
<evidence type="ECO:0000313" key="3">
    <source>
        <dbReference type="Proteomes" id="UP000030149"/>
    </source>
</evidence>
<organism evidence="2 3">
    <name type="scientific">Flavobacterium enshiense DK69</name>
    <dbReference type="NCBI Taxonomy" id="1107311"/>
    <lineage>
        <taxon>Bacteria</taxon>
        <taxon>Pseudomonadati</taxon>
        <taxon>Bacteroidota</taxon>
        <taxon>Flavobacteriia</taxon>
        <taxon>Flavobacteriales</taxon>
        <taxon>Flavobacteriaceae</taxon>
        <taxon>Flavobacterium</taxon>
    </lineage>
</organism>
<protein>
    <recommendedName>
        <fullName evidence="1">Outer membrane protein beta-barrel domain-containing protein</fullName>
    </recommendedName>
</protein>
<dbReference type="Gene3D" id="2.40.160.20">
    <property type="match status" value="1"/>
</dbReference>
<dbReference type="OrthoDB" id="947434at2"/>
<dbReference type="STRING" id="1107311.Q767_08930"/>
<dbReference type="Pfam" id="PF13568">
    <property type="entry name" value="OMP_b-brl_2"/>
    <property type="match status" value="1"/>
</dbReference>
<feature type="domain" description="Outer membrane protein beta-barrel" evidence="1">
    <location>
        <begin position="42"/>
        <end position="176"/>
    </location>
</feature>
<proteinExistence type="predicted"/>
<dbReference type="InterPro" id="IPR011250">
    <property type="entry name" value="OMP/PagP_B-barrel"/>
</dbReference>
<gene>
    <name evidence="2" type="ORF">Q767_08930</name>
</gene>
<reference evidence="2 3" key="2">
    <citation type="journal article" date="2015" name="Stand. Genomic Sci.">
        <title>High quality draft genomic sequence of Flavobacterium enshiense DK69(T) and comparison among Flavobacterium genomes.</title>
        <authorList>
            <person name="Zeng Z."/>
            <person name="Chen C."/>
            <person name="Du H."/>
            <person name="Wang G."/>
            <person name="Li M."/>
        </authorList>
    </citation>
    <scope>NUCLEOTIDE SEQUENCE [LARGE SCALE GENOMIC DNA]</scope>
    <source>
        <strain evidence="2 3">DK69</strain>
    </source>
</reference>
<reference evidence="3" key="1">
    <citation type="submission" date="2013-09" db="EMBL/GenBank/DDBJ databases">
        <authorList>
            <person name="Zeng Z."/>
            <person name="Chen C."/>
        </authorList>
    </citation>
    <scope>NUCLEOTIDE SEQUENCE [LARGE SCALE GENOMIC DNA]</scope>
    <source>
        <strain evidence="3">DK69</strain>
    </source>
</reference>
<keyword evidence="3" id="KW-1185">Reference proteome</keyword>
<dbReference type="InterPro" id="IPR025665">
    <property type="entry name" value="Beta-barrel_OMP_2"/>
</dbReference>
<accession>V6S2A7</accession>
<dbReference type="PATRIC" id="fig|1107311.3.peg.2851"/>
<dbReference type="Proteomes" id="UP000030149">
    <property type="component" value="Unassembled WGS sequence"/>
</dbReference>
<comment type="caution">
    <text evidence="2">The sequence shown here is derived from an EMBL/GenBank/DDBJ whole genome shotgun (WGS) entry which is preliminary data.</text>
</comment>
<evidence type="ECO:0000259" key="1">
    <source>
        <dbReference type="Pfam" id="PF13568"/>
    </source>
</evidence>
<dbReference type="AlphaFoldDB" id="V6S2A7"/>
<dbReference type="EMBL" id="JRLZ01000008">
    <property type="protein sequence ID" value="KGO95806.1"/>
    <property type="molecule type" value="Genomic_DNA"/>
</dbReference>
<name>V6S2A7_9FLAO</name>
<dbReference type="SUPFAM" id="SSF56925">
    <property type="entry name" value="OMPA-like"/>
    <property type="match status" value="1"/>
</dbReference>
<dbReference type="eggNOG" id="ENOG503356A">
    <property type="taxonomic scope" value="Bacteria"/>
</dbReference>